<keyword evidence="3" id="KW-0862">Zinc</keyword>
<dbReference type="EMBL" id="CM022219">
    <property type="protein sequence ID" value="KAF7036647.1"/>
    <property type="molecule type" value="Genomic_DNA"/>
</dbReference>
<evidence type="ECO:0000256" key="3">
    <source>
        <dbReference type="ARBA" id="ARBA00022833"/>
    </source>
</evidence>
<sequence>MVFFALLVGAELDGLTNLQPRGGCDDPSYPYYFKLRCESCGETSAKTTCVSLDEVVQLPTGKGTANLLQKCKLCSREGSVVMIPGQGTPLTAEQSQKGEMTCLMVFECRGYEPIEFAFGNGWKAESVHGTPFDIDLSEGEFDEYDEKGRVPCRSIQAAVNIQSGEEAGFSWEDQICL</sequence>
<protein>
    <recommendedName>
        <fullName evidence="6">CXXC motif containing zinc binding protein</fullName>
    </recommendedName>
</protein>
<dbReference type="OrthoDB" id="10248838at2759"/>
<keyword evidence="4" id="KW-0732">Signal</keyword>
<evidence type="ECO:0000313" key="5">
    <source>
        <dbReference type="EMBL" id="KAF7036647.1"/>
    </source>
</evidence>
<dbReference type="Pfam" id="PF05907">
    <property type="entry name" value="CXXC_Zn-b_euk"/>
    <property type="match status" value="1"/>
</dbReference>
<reference evidence="5" key="1">
    <citation type="journal article" date="2017" name="Gigascience">
        <title>The first near-complete assembly of the hexaploid bread wheat genome, Triticum aestivum.</title>
        <authorList>
            <person name="Zimin A.V."/>
            <person name="Puiu D."/>
            <person name="Hall R."/>
            <person name="Kingan S."/>
            <person name="Clavijo B.J."/>
            <person name="Salzberg S.L."/>
        </authorList>
    </citation>
    <scope>NUCLEOTIDE SEQUENCE</scope>
    <source>
        <tissue evidence="5">Leaf</tissue>
    </source>
</reference>
<evidence type="ECO:0008006" key="6">
    <source>
        <dbReference type="Google" id="ProtNLM"/>
    </source>
</evidence>
<dbReference type="SUPFAM" id="SSF141678">
    <property type="entry name" value="MAL13P1.257-like"/>
    <property type="match status" value="1"/>
</dbReference>
<proteinExistence type="inferred from homology"/>
<evidence type="ECO:0000256" key="1">
    <source>
        <dbReference type="ARBA" id="ARBA00007818"/>
    </source>
</evidence>
<dbReference type="InterPro" id="IPR008584">
    <property type="entry name" value="CXXC_Zn-binding_euk"/>
</dbReference>
<comment type="similarity">
    <text evidence="1">Belongs to the UPF0587 family.</text>
</comment>
<gene>
    <name evidence="5" type="ORF">CFC21_047236</name>
</gene>
<comment type="caution">
    <text evidence="5">The sequence shown here is derived from an EMBL/GenBank/DDBJ whole genome shotgun (WGS) entry which is preliminary data.</text>
</comment>
<accession>A0A9R1FYS3</accession>
<feature type="non-terminal residue" evidence="5">
    <location>
        <position position="177"/>
    </location>
</feature>
<dbReference type="AlphaFoldDB" id="A0A9R1FYS3"/>
<feature type="signal peptide" evidence="4">
    <location>
        <begin position="1"/>
        <end position="18"/>
    </location>
</feature>
<feature type="chain" id="PRO_5040139017" description="CXXC motif containing zinc binding protein" evidence="4">
    <location>
        <begin position="19"/>
        <end position="177"/>
    </location>
</feature>
<dbReference type="GO" id="GO:0046872">
    <property type="term" value="F:metal ion binding"/>
    <property type="evidence" value="ECO:0007669"/>
    <property type="project" value="UniProtKB-KW"/>
</dbReference>
<dbReference type="PANTHER" id="PTHR12857">
    <property type="entry name" value="CXXC MOTIF CONTAINING ZINC BINDING PROTEIN"/>
    <property type="match status" value="1"/>
</dbReference>
<name>A0A9R1FYS3_WHEAT</name>
<organism evidence="5">
    <name type="scientific">Triticum aestivum</name>
    <name type="common">Wheat</name>
    <dbReference type="NCBI Taxonomy" id="4565"/>
    <lineage>
        <taxon>Eukaryota</taxon>
        <taxon>Viridiplantae</taxon>
        <taxon>Streptophyta</taxon>
        <taxon>Embryophyta</taxon>
        <taxon>Tracheophyta</taxon>
        <taxon>Spermatophyta</taxon>
        <taxon>Magnoliopsida</taxon>
        <taxon>Liliopsida</taxon>
        <taxon>Poales</taxon>
        <taxon>Poaceae</taxon>
        <taxon>BOP clade</taxon>
        <taxon>Pooideae</taxon>
        <taxon>Triticodae</taxon>
        <taxon>Triticeae</taxon>
        <taxon>Triticinae</taxon>
        <taxon>Triticum</taxon>
    </lineage>
</organism>
<dbReference type="Proteomes" id="UP000815260">
    <property type="component" value="Chromosome 3D"/>
</dbReference>
<evidence type="ECO:0000256" key="4">
    <source>
        <dbReference type="SAM" id="SignalP"/>
    </source>
</evidence>
<keyword evidence="2" id="KW-0479">Metal-binding</keyword>
<dbReference type="PANTHER" id="PTHR12857:SF0">
    <property type="entry name" value="CXXC MOTIF CONTAINING ZINC BINDING PROTEIN"/>
    <property type="match status" value="1"/>
</dbReference>
<evidence type="ECO:0000256" key="2">
    <source>
        <dbReference type="ARBA" id="ARBA00022723"/>
    </source>
</evidence>
<reference evidence="5" key="2">
    <citation type="submission" date="2020-03" db="EMBL/GenBank/DDBJ databases">
        <title>The second near-complete assembly of the hexaploid bread wheat (Triticum aestivum) genome.</title>
        <authorList>
            <person name="Zimin A.V."/>
            <person name="Puiu D."/>
            <person name="Shumante A."/>
            <person name="Alonge M."/>
            <person name="Salzberg S.L."/>
        </authorList>
    </citation>
    <scope>NUCLEOTIDE SEQUENCE</scope>
    <source>
        <tissue evidence="5">Leaf</tissue>
    </source>
</reference>